<organism evidence="2 3">
    <name type="scientific">Filobasidium floriforme</name>
    <dbReference type="NCBI Taxonomy" id="5210"/>
    <lineage>
        <taxon>Eukaryota</taxon>
        <taxon>Fungi</taxon>
        <taxon>Dikarya</taxon>
        <taxon>Basidiomycota</taxon>
        <taxon>Agaricomycotina</taxon>
        <taxon>Tremellomycetes</taxon>
        <taxon>Filobasidiales</taxon>
        <taxon>Filobasidiaceae</taxon>
        <taxon>Filobasidium</taxon>
    </lineage>
</organism>
<evidence type="ECO:0000313" key="3">
    <source>
        <dbReference type="Proteomes" id="UP000812966"/>
    </source>
</evidence>
<evidence type="ECO:0000313" key="2">
    <source>
        <dbReference type="EMBL" id="KAG7527968.1"/>
    </source>
</evidence>
<proteinExistence type="predicted"/>
<dbReference type="Proteomes" id="UP000812966">
    <property type="component" value="Unassembled WGS sequence"/>
</dbReference>
<comment type="caution">
    <text evidence="2">The sequence shown here is derived from an EMBL/GenBank/DDBJ whole genome shotgun (WGS) entry which is preliminary data.</text>
</comment>
<keyword evidence="1" id="KW-0472">Membrane</keyword>
<keyword evidence="3" id="KW-1185">Reference proteome</keyword>
<reference evidence="2" key="1">
    <citation type="submission" date="2020-04" db="EMBL/GenBank/DDBJ databases">
        <title>Analysis of mating type loci in Filobasidium floriforme.</title>
        <authorList>
            <person name="Nowrousian M."/>
        </authorList>
    </citation>
    <scope>NUCLEOTIDE SEQUENCE</scope>
    <source>
        <strain evidence="2">CBS 6242</strain>
    </source>
</reference>
<sequence length="57" mass="6134">MAGHAITYVPQAAGWSNPQIMKEPGNIVLALTLTLTSPTLTLILILHIHLKLNHGIP</sequence>
<dbReference type="EMBL" id="JABELV010000216">
    <property type="protein sequence ID" value="KAG7527968.1"/>
    <property type="molecule type" value="Genomic_DNA"/>
</dbReference>
<evidence type="ECO:0000256" key="1">
    <source>
        <dbReference type="SAM" id="Phobius"/>
    </source>
</evidence>
<keyword evidence="1" id="KW-0812">Transmembrane</keyword>
<accession>A0A8K0NKI5</accession>
<protein>
    <submittedName>
        <fullName evidence="2">Uncharacterized protein</fullName>
    </submittedName>
</protein>
<feature type="transmembrane region" description="Helical" evidence="1">
    <location>
        <begin position="27"/>
        <end position="48"/>
    </location>
</feature>
<gene>
    <name evidence="2" type="ORF">FFLO_06485</name>
</gene>
<keyword evidence="1" id="KW-1133">Transmembrane helix</keyword>
<name>A0A8K0NKI5_9TREE</name>
<dbReference type="AlphaFoldDB" id="A0A8K0NKI5"/>